<feature type="compositionally biased region" description="Basic and acidic residues" evidence="18">
    <location>
        <begin position="548"/>
        <end position="560"/>
    </location>
</feature>
<comment type="cofactor">
    <cofactor evidence="1">
        <name>Mn(2+)</name>
        <dbReference type="ChEBI" id="CHEBI:29035"/>
    </cofactor>
</comment>
<organism evidence="20 21">
    <name type="scientific">Elysia crispata</name>
    <name type="common">lettuce slug</name>
    <dbReference type="NCBI Taxonomy" id="231223"/>
    <lineage>
        <taxon>Eukaryota</taxon>
        <taxon>Metazoa</taxon>
        <taxon>Spiralia</taxon>
        <taxon>Lophotrochozoa</taxon>
        <taxon>Mollusca</taxon>
        <taxon>Gastropoda</taxon>
        <taxon>Heterobranchia</taxon>
        <taxon>Euthyneura</taxon>
        <taxon>Panpulmonata</taxon>
        <taxon>Sacoglossa</taxon>
        <taxon>Placobranchoidea</taxon>
        <taxon>Plakobranchidae</taxon>
        <taxon>Elysia</taxon>
    </lineage>
</organism>
<comment type="caution">
    <text evidence="20">The sequence shown here is derived from an EMBL/GenBank/DDBJ whole genome shotgun (WGS) entry which is preliminary data.</text>
</comment>
<dbReference type="GO" id="GO:0005525">
    <property type="term" value="F:GTP binding"/>
    <property type="evidence" value="ECO:0007669"/>
    <property type="project" value="UniProtKB-KW"/>
</dbReference>
<dbReference type="Pfam" id="PF21208">
    <property type="entry name" value="euk_SelB_III"/>
    <property type="match status" value="1"/>
</dbReference>
<gene>
    <name evidence="20" type="ORF">RRG08_038881</name>
</gene>
<reference evidence="20" key="1">
    <citation type="journal article" date="2023" name="G3 (Bethesda)">
        <title>A reference genome for the long-term kleptoplast-retaining sea slug Elysia crispata morphotype clarki.</title>
        <authorList>
            <person name="Eastman K.E."/>
            <person name="Pendleton A.L."/>
            <person name="Shaikh M.A."/>
            <person name="Suttiyut T."/>
            <person name="Ogas R."/>
            <person name="Tomko P."/>
            <person name="Gavelis G."/>
            <person name="Widhalm J.R."/>
            <person name="Wisecaver J.H."/>
        </authorList>
    </citation>
    <scope>NUCLEOTIDE SEQUENCE</scope>
    <source>
        <strain evidence="20">ECLA1</strain>
    </source>
</reference>
<protein>
    <recommendedName>
        <fullName evidence="5">Selenocysteine-specific elongation factor</fullName>
    </recommendedName>
    <alternativeName>
        <fullName evidence="17">Elongation factor sec</fullName>
    </alternativeName>
    <alternativeName>
        <fullName evidence="16">Eukaryotic elongation factor, selenocysteine-tRNA-specific</fullName>
    </alternativeName>
</protein>
<dbReference type="SUPFAM" id="SSF52540">
    <property type="entry name" value="P-loop containing nucleoside triphosphate hydrolases"/>
    <property type="match status" value="1"/>
</dbReference>
<keyword evidence="8" id="KW-0597">Phosphoprotein</keyword>
<dbReference type="GO" id="GO:0005634">
    <property type="term" value="C:nucleus"/>
    <property type="evidence" value="ECO:0007669"/>
    <property type="project" value="UniProtKB-SubCell"/>
</dbReference>
<name>A0AAE1D3Y5_9GAST</name>
<proteinExistence type="predicted"/>
<evidence type="ECO:0000256" key="8">
    <source>
        <dbReference type="ARBA" id="ARBA00022553"/>
    </source>
</evidence>
<dbReference type="Pfam" id="PF00009">
    <property type="entry name" value="GTP_EFTU"/>
    <property type="match status" value="1"/>
</dbReference>
<dbReference type="PROSITE" id="PS51722">
    <property type="entry name" value="G_TR_2"/>
    <property type="match status" value="1"/>
</dbReference>
<evidence type="ECO:0000256" key="2">
    <source>
        <dbReference type="ARBA" id="ARBA00001946"/>
    </source>
</evidence>
<keyword evidence="12" id="KW-0342">GTP-binding</keyword>
<dbReference type="GO" id="GO:0003746">
    <property type="term" value="F:translation elongation factor activity"/>
    <property type="evidence" value="ECO:0007669"/>
    <property type="project" value="TreeGrafter"/>
</dbReference>
<dbReference type="CDD" id="cd03696">
    <property type="entry name" value="SelB_II"/>
    <property type="match status" value="1"/>
</dbReference>
<evidence type="ECO:0000256" key="17">
    <source>
        <dbReference type="ARBA" id="ARBA00082387"/>
    </source>
</evidence>
<evidence type="ECO:0000256" key="12">
    <source>
        <dbReference type="ARBA" id="ARBA00023134"/>
    </source>
</evidence>
<dbReference type="AlphaFoldDB" id="A0AAE1D3Y5"/>
<evidence type="ECO:0000256" key="13">
    <source>
        <dbReference type="ARBA" id="ARBA00023242"/>
    </source>
</evidence>
<dbReference type="PANTHER" id="PTHR43721:SF11">
    <property type="entry name" value="SELENOCYSTEINE-SPECIFIC ELONGATION FACTOR"/>
    <property type="match status" value="1"/>
</dbReference>
<dbReference type="InterPro" id="IPR027417">
    <property type="entry name" value="P-loop_NTPase"/>
</dbReference>
<dbReference type="GO" id="GO:0003924">
    <property type="term" value="F:GTPase activity"/>
    <property type="evidence" value="ECO:0007669"/>
    <property type="project" value="InterPro"/>
</dbReference>
<dbReference type="InterPro" id="IPR050055">
    <property type="entry name" value="EF-Tu_GTPase"/>
</dbReference>
<evidence type="ECO:0000256" key="11">
    <source>
        <dbReference type="ARBA" id="ARBA00022917"/>
    </source>
</evidence>
<evidence type="ECO:0000256" key="5">
    <source>
        <dbReference type="ARBA" id="ARBA00015953"/>
    </source>
</evidence>
<comment type="cofactor">
    <cofactor evidence="2">
        <name>Mg(2+)</name>
        <dbReference type="ChEBI" id="CHEBI:18420"/>
    </cofactor>
</comment>
<dbReference type="Pfam" id="PF21131">
    <property type="entry name" value="eEFSec_4th"/>
    <property type="match status" value="1"/>
</dbReference>
<evidence type="ECO:0000256" key="7">
    <source>
        <dbReference type="ARBA" id="ARBA00022490"/>
    </source>
</evidence>
<evidence type="ECO:0000313" key="20">
    <source>
        <dbReference type="EMBL" id="KAK3756392.1"/>
    </source>
</evidence>
<dbReference type="InterPro" id="IPR049394">
    <property type="entry name" value="eEFSec_C"/>
</dbReference>
<dbReference type="InterPro" id="IPR049393">
    <property type="entry name" value="eEFSec_III"/>
</dbReference>
<dbReference type="InterPro" id="IPR009000">
    <property type="entry name" value="Transl_B-barrel_sf"/>
</dbReference>
<evidence type="ECO:0000256" key="1">
    <source>
        <dbReference type="ARBA" id="ARBA00001936"/>
    </source>
</evidence>
<dbReference type="SUPFAM" id="SSF50447">
    <property type="entry name" value="Translation proteins"/>
    <property type="match status" value="1"/>
</dbReference>
<evidence type="ECO:0000259" key="19">
    <source>
        <dbReference type="PROSITE" id="PS51722"/>
    </source>
</evidence>
<evidence type="ECO:0000256" key="6">
    <source>
        <dbReference type="ARBA" id="ARBA00022481"/>
    </source>
</evidence>
<keyword evidence="6" id="KW-0488">Methylation</keyword>
<dbReference type="CDD" id="cd01889">
    <property type="entry name" value="SelB_euk"/>
    <property type="match status" value="1"/>
</dbReference>
<sequence>MTSDVLHFNVGILGHVDSGKTSLSKSLSTVASTASFDKNPQSQERGITLDLGFSSFTVDVPPSKQKDLEGFCSIQYTLVDCPGHASLIRTIIGGSQIIDLMILVIDITKGMQTQTAECLVIGEITCSKMIVVLNKTDMVPAVKLDITIEKMKKRMWKTLEATCFSGCPIVAVAAKPGGSEATASEALGIAGLISTLQENTYLPVRCEAGPFVFSVDHCFLIRGQGTVMTGTALSGSISVSDVLDIPVLGCSKKVKSMQMFRKPVAKIKQGDRAGVCVTQFDPTLLERGLVCSPGALVTIEAAIISIQKIAYYKGVVSNKSKFHITLGHETVMGKLSIFVCEDKSTNSQKSDLMTAQHLQWLNLNSQFDFSREYAFREELQNQNIVSHACLEEESNSSLSCHKEETFALVELDHPVTCAADALVIGSRLDTNVHTSSCRIAFYGKIVEAIADSNYKKTVLPQVKVFKCKSREGQVERATDRYTVIGKNLFKKETNLQAFANLKVCLSSGEKGVIEGGFGQSGKVKIRCPDGLSETTFQQYSGSSKRKDKGREDAGEEGGSKKEPVRIFLNFKRFVYDPDKSMIQS</sequence>
<dbReference type="InterPro" id="IPR000795">
    <property type="entry name" value="T_Tr_GTP-bd_dom"/>
</dbReference>
<dbReference type="PANTHER" id="PTHR43721">
    <property type="entry name" value="ELONGATION FACTOR TU-RELATED"/>
    <property type="match status" value="1"/>
</dbReference>
<keyword evidence="13" id="KW-0539">Nucleus</keyword>
<evidence type="ECO:0000256" key="4">
    <source>
        <dbReference type="ARBA" id="ARBA00004496"/>
    </source>
</evidence>
<keyword evidence="11" id="KW-0648">Protein biosynthesis</keyword>
<keyword evidence="21" id="KW-1185">Reference proteome</keyword>
<evidence type="ECO:0000256" key="14">
    <source>
        <dbReference type="ARBA" id="ARBA00049117"/>
    </source>
</evidence>
<dbReference type="Proteomes" id="UP001283361">
    <property type="component" value="Unassembled WGS sequence"/>
</dbReference>
<dbReference type="Gene3D" id="2.40.30.10">
    <property type="entry name" value="Translation factors"/>
    <property type="match status" value="1"/>
</dbReference>
<dbReference type="FunFam" id="3.40.50.300:FF:000900">
    <property type="entry name" value="Eukaryotic elongation factor, selenocysteine-tRNA-specific"/>
    <property type="match status" value="1"/>
</dbReference>
<dbReference type="GO" id="GO:0005737">
    <property type="term" value="C:cytoplasm"/>
    <property type="evidence" value="ECO:0007669"/>
    <property type="project" value="UniProtKB-SubCell"/>
</dbReference>
<dbReference type="InterPro" id="IPR005225">
    <property type="entry name" value="Small_GTP-bd"/>
</dbReference>
<comment type="function">
    <text evidence="15">Translation factor required for the incorporation of the rare amino acid selenocysteine encoded by UGA codons. Replaces the eRF1-eRF3-GTP ternary complex for the insertion of selenocysteine directed by the UGA codon. Insertion of selenocysteine at UGA codons is mediated by SECISBP2 and EEFSEC: SECISBP2 (1) specifically binds the SECIS sequence once the 80S ribosome encounters an in-frame UGA codon and (2) contacts the RPS27A/eS31 of the 40S ribosome before ribosome stalling. (3) GTP-bound EEFSEC then delivers selenocysteinyl-tRNA(Sec) to the 80S ribosome and adopts a preaccommodated state conformation. (4) After GTP hydrolysis, EEFSEC dissociates from the assembly, selenocysteinyl-tRNA(Sec) accommodates, and peptide bond synthesis and selenoprotein elongation occur.</text>
</comment>
<keyword evidence="9" id="KW-0547">Nucleotide-binding</keyword>
<comment type="subcellular location">
    <subcellularLocation>
        <location evidence="4">Cytoplasm</location>
    </subcellularLocation>
    <subcellularLocation>
        <location evidence="3">Nucleus</location>
    </subcellularLocation>
</comment>
<evidence type="ECO:0000256" key="10">
    <source>
        <dbReference type="ARBA" id="ARBA00022801"/>
    </source>
</evidence>
<evidence type="ECO:0000256" key="3">
    <source>
        <dbReference type="ARBA" id="ARBA00004123"/>
    </source>
</evidence>
<dbReference type="FunFam" id="2.40.30.10:FF:000052">
    <property type="entry name" value="Selenocysteine-specific elongation factor EF-Sec"/>
    <property type="match status" value="1"/>
</dbReference>
<evidence type="ECO:0000256" key="15">
    <source>
        <dbReference type="ARBA" id="ARBA00054716"/>
    </source>
</evidence>
<dbReference type="PRINTS" id="PR00315">
    <property type="entry name" value="ELONGATNFCT"/>
</dbReference>
<dbReference type="CDD" id="cd04094">
    <property type="entry name" value="eSelB_III"/>
    <property type="match status" value="1"/>
</dbReference>
<dbReference type="NCBIfam" id="TIGR00231">
    <property type="entry name" value="small_GTP"/>
    <property type="match status" value="1"/>
</dbReference>
<accession>A0AAE1D3Y5</accession>
<feature type="domain" description="Tr-type G" evidence="19">
    <location>
        <begin position="5"/>
        <end position="197"/>
    </location>
</feature>
<comment type="catalytic activity">
    <reaction evidence="14">
        <text>GTP + H2O = GDP + phosphate + H(+)</text>
        <dbReference type="Rhea" id="RHEA:19669"/>
        <dbReference type="ChEBI" id="CHEBI:15377"/>
        <dbReference type="ChEBI" id="CHEBI:15378"/>
        <dbReference type="ChEBI" id="CHEBI:37565"/>
        <dbReference type="ChEBI" id="CHEBI:43474"/>
        <dbReference type="ChEBI" id="CHEBI:58189"/>
    </reaction>
    <physiologicalReaction direction="left-to-right" evidence="14">
        <dbReference type="Rhea" id="RHEA:19670"/>
    </physiologicalReaction>
</comment>
<keyword evidence="7" id="KW-0963">Cytoplasm</keyword>
<dbReference type="EMBL" id="JAWDGP010005524">
    <property type="protein sequence ID" value="KAK3756392.1"/>
    <property type="molecule type" value="Genomic_DNA"/>
</dbReference>
<evidence type="ECO:0000256" key="9">
    <source>
        <dbReference type="ARBA" id="ARBA00022741"/>
    </source>
</evidence>
<evidence type="ECO:0000256" key="16">
    <source>
        <dbReference type="ARBA" id="ARBA00076506"/>
    </source>
</evidence>
<feature type="region of interest" description="Disordered" evidence="18">
    <location>
        <begin position="534"/>
        <end position="560"/>
    </location>
</feature>
<evidence type="ECO:0000256" key="18">
    <source>
        <dbReference type="SAM" id="MobiDB-lite"/>
    </source>
</evidence>
<dbReference type="GO" id="GO:0001514">
    <property type="term" value="P:selenocysteine incorporation"/>
    <property type="evidence" value="ECO:0007669"/>
    <property type="project" value="TreeGrafter"/>
</dbReference>
<keyword evidence="10" id="KW-0378">Hydrolase</keyword>
<evidence type="ECO:0000313" key="21">
    <source>
        <dbReference type="Proteomes" id="UP001283361"/>
    </source>
</evidence>
<dbReference type="Gene3D" id="3.40.50.300">
    <property type="entry name" value="P-loop containing nucleotide triphosphate hydrolases"/>
    <property type="match status" value="1"/>
</dbReference>